<gene>
    <name evidence="7" type="primary">crtI</name>
    <name evidence="7" type="ORF">SFC79_18080</name>
</gene>
<dbReference type="InterPro" id="IPR014105">
    <property type="entry name" value="Carotenoid/retinoid_OxRdtase"/>
</dbReference>
<dbReference type="NCBIfam" id="TIGR02734">
    <property type="entry name" value="crtI_fam"/>
    <property type="match status" value="1"/>
</dbReference>
<dbReference type="Gene3D" id="3.50.50.60">
    <property type="entry name" value="FAD/NAD(P)-binding domain"/>
    <property type="match status" value="2"/>
</dbReference>
<proteinExistence type="inferred from homology"/>
<evidence type="ECO:0000256" key="4">
    <source>
        <dbReference type="RuleBase" id="RU362075"/>
    </source>
</evidence>
<evidence type="ECO:0000259" key="6">
    <source>
        <dbReference type="Pfam" id="PF01593"/>
    </source>
</evidence>
<dbReference type="EMBL" id="JAXQPW010000007">
    <property type="protein sequence ID" value="MDZ5663690.1"/>
    <property type="molecule type" value="Genomic_DNA"/>
</dbReference>
<dbReference type="PANTHER" id="PTHR43734:SF1">
    <property type="entry name" value="PHYTOENE DESATURASE"/>
    <property type="match status" value="1"/>
</dbReference>
<accession>A0ABU5KFE1</accession>
<organism evidence="7 8">
    <name type="scientific">Nocardioides renjunii</name>
    <dbReference type="NCBI Taxonomy" id="3095075"/>
    <lineage>
        <taxon>Bacteria</taxon>
        <taxon>Bacillati</taxon>
        <taxon>Actinomycetota</taxon>
        <taxon>Actinomycetes</taxon>
        <taxon>Propionibacteriales</taxon>
        <taxon>Nocardioidaceae</taxon>
        <taxon>Nocardioides</taxon>
    </lineage>
</organism>
<comment type="similarity">
    <text evidence="4">Belongs to the carotenoid/retinoid oxidoreductase family.</text>
</comment>
<feature type="region of interest" description="Disordered" evidence="5">
    <location>
        <begin position="1"/>
        <end position="21"/>
    </location>
</feature>
<keyword evidence="2 4" id="KW-0125">Carotenoid biosynthesis</keyword>
<dbReference type="SUPFAM" id="SSF51905">
    <property type="entry name" value="FAD/NAD(P)-binding domain"/>
    <property type="match status" value="1"/>
</dbReference>
<reference evidence="7 8" key="1">
    <citation type="submission" date="2023-11" db="EMBL/GenBank/DDBJ databases">
        <title>Novel species in genus Nocardioides.</title>
        <authorList>
            <person name="Zhou H."/>
        </authorList>
    </citation>
    <scope>NUCLEOTIDE SEQUENCE [LARGE SCALE GENOMIC DNA]</scope>
    <source>
        <strain evidence="7 8">S-58</strain>
    </source>
</reference>
<keyword evidence="8" id="KW-1185">Reference proteome</keyword>
<keyword evidence="3 4" id="KW-0560">Oxidoreductase</keyword>
<evidence type="ECO:0000256" key="1">
    <source>
        <dbReference type="ARBA" id="ARBA00004829"/>
    </source>
</evidence>
<evidence type="ECO:0000256" key="5">
    <source>
        <dbReference type="SAM" id="MobiDB-lite"/>
    </source>
</evidence>
<evidence type="ECO:0000313" key="8">
    <source>
        <dbReference type="Proteomes" id="UP001291999"/>
    </source>
</evidence>
<dbReference type="GO" id="GO:0016491">
    <property type="term" value="F:oxidoreductase activity"/>
    <property type="evidence" value="ECO:0007669"/>
    <property type="project" value="UniProtKB-KW"/>
</dbReference>
<dbReference type="Proteomes" id="UP001291999">
    <property type="component" value="Unassembled WGS sequence"/>
</dbReference>
<comment type="caution">
    <text evidence="7">The sequence shown here is derived from an EMBL/GenBank/DDBJ whole genome shotgun (WGS) entry which is preliminary data.</text>
</comment>
<evidence type="ECO:0000256" key="3">
    <source>
        <dbReference type="ARBA" id="ARBA00023002"/>
    </source>
</evidence>
<feature type="compositionally biased region" description="Basic and acidic residues" evidence="5">
    <location>
        <begin position="1"/>
        <end position="10"/>
    </location>
</feature>
<evidence type="ECO:0000256" key="2">
    <source>
        <dbReference type="ARBA" id="ARBA00022746"/>
    </source>
</evidence>
<name>A0ABU5KFE1_9ACTN</name>
<sequence length="543" mass="58385">MTLRLPERITRRGPALHPAEDGSSASVVVIGGGIAGLATAALLASRGHSVDLLEKNDDLGGRVGSVERDGFRFDTGASWYLMPEVFEHFFELLGTSADAELDLRVLDPSYRVFFEGHPEPIDLRPDREHNRALFESLEPGAGERFDAYLRSAEDTYDMALRRFLYTNFDSPSSFLHPDVVRRTPRLGRLLTRSLESHVAASFSDNRLRQVLGYPAVFLGSSPSRAPSMYHLMSRLDLGDRVLYPQGGFTQLIEVIASLARRHGARLHTGTAATGIVTADPAGGGRPGVAGVAYREEHGGATGTFAADVVVGAADLHHLETALLPEPLQTHPEPSWRGRSPGPGAVLAMLGVEGRLPELPHHSLFFTSDWRQNFGDIFGKDARVPDPASIYVCKPSETDPSVAPEGCENLFVLVPVPADTAIGAGSDEGAGSELVERTADAAIDQVAGWAGIPDLRDRIRVRHTVGPDDFATRYNAWRGGALGLEHTLRQSAFFRPGNVSGKVDGLLYAGASTVPGVGLPMCLISAELVLKRLSGDRSSLPVGR</sequence>
<dbReference type="RefSeq" id="WP_322425410.1">
    <property type="nucleotide sequence ID" value="NZ_JAXQPW010000007.1"/>
</dbReference>
<protein>
    <submittedName>
        <fullName evidence="7">Phytoene desaturase family protein</fullName>
        <ecNumber evidence="7">1.-.-.-</ecNumber>
    </submittedName>
</protein>
<dbReference type="PANTHER" id="PTHR43734">
    <property type="entry name" value="PHYTOENE DESATURASE"/>
    <property type="match status" value="1"/>
</dbReference>
<evidence type="ECO:0000313" key="7">
    <source>
        <dbReference type="EMBL" id="MDZ5663690.1"/>
    </source>
</evidence>
<feature type="domain" description="Amine oxidase" evidence="6">
    <location>
        <begin position="34"/>
        <end position="526"/>
    </location>
</feature>
<dbReference type="EC" id="1.-.-.-" evidence="7"/>
<dbReference type="InterPro" id="IPR036188">
    <property type="entry name" value="FAD/NAD-bd_sf"/>
</dbReference>
<comment type="pathway">
    <text evidence="1 4">Carotenoid biosynthesis.</text>
</comment>
<dbReference type="Pfam" id="PF01593">
    <property type="entry name" value="Amino_oxidase"/>
    <property type="match status" value="1"/>
</dbReference>
<dbReference type="InterPro" id="IPR002937">
    <property type="entry name" value="Amino_oxidase"/>
</dbReference>